<evidence type="ECO:0000313" key="3">
    <source>
        <dbReference type="EMBL" id="ESO87721.1"/>
    </source>
</evidence>
<dbReference type="EMBL" id="KB202849">
    <property type="protein sequence ID" value="ESO87721.1"/>
    <property type="molecule type" value="Genomic_DNA"/>
</dbReference>
<dbReference type="Gene3D" id="4.10.75.10">
    <property type="entry name" value="Elafin-like"/>
    <property type="match status" value="2"/>
</dbReference>
<feature type="chain" id="PRO_5004716530" description="WAP domain-containing protein" evidence="1">
    <location>
        <begin position="20"/>
        <end position="349"/>
    </location>
</feature>
<feature type="signal peptide" evidence="1">
    <location>
        <begin position="1"/>
        <end position="19"/>
    </location>
</feature>
<dbReference type="CTD" id="20240298"/>
<evidence type="ECO:0000259" key="2">
    <source>
        <dbReference type="PROSITE" id="PS51390"/>
    </source>
</evidence>
<keyword evidence="4" id="KW-1185">Reference proteome</keyword>
<dbReference type="SUPFAM" id="SSF57256">
    <property type="entry name" value="Elafin-like"/>
    <property type="match status" value="2"/>
</dbReference>
<dbReference type="PRINTS" id="PR00003">
    <property type="entry name" value="4DISULPHCORE"/>
</dbReference>
<name>V4A333_LOTGI</name>
<keyword evidence="1" id="KW-0732">Signal</keyword>
<gene>
    <name evidence="3" type="ORF">LOTGIDRAFT_166308</name>
</gene>
<feature type="domain" description="WAP" evidence="2">
    <location>
        <begin position="238"/>
        <end position="286"/>
    </location>
</feature>
<evidence type="ECO:0000256" key="1">
    <source>
        <dbReference type="SAM" id="SignalP"/>
    </source>
</evidence>
<dbReference type="SMART" id="SM00217">
    <property type="entry name" value="WAP"/>
    <property type="match status" value="2"/>
</dbReference>
<dbReference type="InterPro" id="IPR050514">
    <property type="entry name" value="WAP_four-disulfide_core"/>
</dbReference>
<dbReference type="PANTHER" id="PTHR19441">
    <property type="entry name" value="WHEY ACDIC PROTEIN WAP"/>
    <property type="match status" value="1"/>
</dbReference>
<dbReference type="Pfam" id="PF00095">
    <property type="entry name" value="WAP"/>
    <property type="match status" value="2"/>
</dbReference>
<dbReference type="PROSITE" id="PS51390">
    <property type="entry name" value="WAP"/>
    <property type="match status" value="2"/>
</dbReference>
<organism evidence="3 4">
    <name type="scientific">Lottia gigantea</name>
    <name type="common">Giant owl limpet</name>
    <dbReference type="NCBI Taxonomy" id="225164"/>
    <lineage>
        <taxon>Eukaryota</taxon>
        <taxon>Metazoa</taxon>
        <taxon>Spiralia</taxon>
        <taxon>Lophotrochozoa</taxon>
        <taxon>Mollusca</taxon>
        <taxon>Gastropoda</taxon>
        <taxon>Patellogastropoda</taxon>
        <taxon>Lottioidea</taxon>
        <taxon>Lottiidae</taxon>
        <taxon>Lottia</taxon>
    </lineage>
</organism>
<dbReference type="KEGG" id="lgi:LOTGIDRAFT_166308"/>
<dbReference type="GO" id="GO:0004867">
    <property type="term" value="F:serine-type endopeptidase inhibitor activity"/>
    <property type="evidence" value="ECO:0007669"/>
    <property type="project" value="TreeGrafter"/>
</dbReference>
<dbReference type="OMA" id="QGQFGIC"/>
<evidence type="ECO:0000313" key="4">
    <source>
        <dbReference type="Proteomes" id="UP000030746"/>
    </source>
</evidence>
<feature type="domain" description="WAP" evidence="2">
    <location>
        <begin position="294"/>
        <end position="343"/>
    </location>
</feature>
<protein>
    <recommendedName>
        <fullName evidence="2">WAP domain-containing protein</fullName>
    </recommendedName>
</protein>
<reference evidence="3 4" key="1">
    <citation type="journal article" date="2013" name="Nature">
        <title>Insights into bilaterian evolution from three spiralian genomes.</title>
        <authorList>
            <person name="Simakov O."/>
            <person name="Marletaz F."/>
            <person name="Cho S.J."/>
            <person name="Edsinger-Gonzales E."/>
            <person name="Havlak P."/>
            <person name="Hellsten U."/>
            <person name="Kuo D.H."/>
            <person name="Larsson T."/>
            <person name="Lv J."/>
            <person name="Arendt D."/>
            <person name="Savage R."/>
            <person name="Osoegawa K."/>
            <person name="de Jong P."/>
            <person name="Grimwood J."/>
            <person name="Chapman J.A."/>
            <person name="Shapiro H."/>
            <person name="Aerts A."/>
            <person name="Otillar R.P."/>
            <person name="Terry A.Y."/>
            <person name="Boore J.L."/>
            <person name="Grigoriev I.V."/>
            <person name="Lindberg D.R."/>
            <person name="Seaver E.C."/>
            <person name="Weisblat D.A."/>
            <person name="Putnam N.H."/>
            <person name="Rokhsar D.S."/>
        </authorList>
    </citation>
    <scope>NUCLEOTIDE SEQUENCE [LARGE SCALE GENOMIC DNA]</scope>
</reference>
<accession>V4A333</accession>
<dbReference type="PANTHER" id="PTHR19441:SF95">
    <property type="entry name" value="PERLWAPIN ISOFORM X1"/>
    <property type="match status" value="1"/>
</dbReference>
<dbReference type="OrthoDB" id="6039665at2759"/>
<dbReference type="GO" id="GO:0005615">
    <property type="term" value="C:extracellular space"/>
    <property type="evidence" value="ECO:0007669"/>
    <property type="project" value="TreeGrafter"/>
</dbReference>
<dbReference type="HOGENOM" id="CLU_795214_0_0_1"/>
<dbReference type="AlphaFoldDB" id="V4A333"/>
<sequence>MQGFTFIICLVILIVEVTSSEFLKRLLNHTTTYPCNNIKCPGNKLCILEVKNKTCSGCTVSPLCISSDKLPVSECPIEFPIVNTKSDTIVPFRCYHDGDCPSGSFCYGKEMNGICCSGSYSIGRPFLQKMKHFIANINDHNLLNLMEIILQKSFQNKDSGKLGGSAVNLKLNLDKSLKQIDSYEKVENSTFQDKSPIDFRAGTHINRKKIVYFKHRNRRSPNGFYDSLHPSEQGLEVPLDKPGECSNVRLGKWSGGCMDTCFNDADCYSNLKCCFNGCARSCQFPIVNYNPDIPSKKPGRCPRLSSFGLSDCTGSSCTMDTDCPADDICCNSGDCGRICQHPIPNSPYW</sequence>
<dbReference type="InterPro" id="IPR036645">
    <property type="entry name" value="Elafin-like_sf"/>
</dbReference>
<dbReference type="InterPro" id="IPR008197">
    <property type="entry name" value="WAP_dom"/>
</dbReference>
<dbReference type="RefSeq" id="XP_009061616.1">
    <property type="nucleotide sequence ID" value="XM_009063368.1"/>
</dbReference>
<dbReference type="Proteomes" id="UP000030746">
    <property type="component" value="Unassembled WGS sequence"/>
</dbReference>
<dbReference type="GeneID" id="20240298"/>
<proteinExistence type="predicted"/>